<dbReference type="GO" id="GO:0080043">
    <property type="term" value="F:quercetin 3-O-glucosyltransferase activity"/>
    <property type="evidence" value="ECO:0007669"/>
    <property type="project" value="TreeGrafter"/>
</dbReference>
<comment type="similarity">
    <text evidence="2 6">Belongs to the UDP-glycosyltransferase family.</text>
</comment>
<dbReference type="GO" id="GO:0016138">
    <property type="term" value="P:glycoside biosynthetic process"/>
    <property type="evidence" value="ECO:0007669"/>
    <property type="project" value="UniProtKB-ARBA"/>
</dbReference>
<dbReference type="Proteomes" id="UP001237642">
    <property type="component" value="Unassembled WGS sequence"/>
</dbReference>
<dbReference type="CDD" id="cd03784">
    <property type="entry name" value="GT1_Gtf-like"/>
    <property type="match status" value="1"/>
</dbReference>
<dbReference type="FunFam" id="3.40.50.2000:FF:000060">
    <property type="entry name" value="Glycosyltransferase"/>
    <property type="match status" value="1"/>
</dbReference>
<dbReference type="PROSITE" id="PS00375">
    <property type="entry name" value="UDPGT"/>
    <property type="match status" value="1"/>
</dbReference>
<organism evidence="8 9">
    <name type="scientific">Heracleum sosnowskyi</name>
    <dbReference type="NCBI Taxonomy" id="360622"/>
    <lineage>
        <taxon>Eukaryota</taxon>
        <taxon>Viridiplantae</taxon>
        <taxon>Streptophyta</taxon>
        <taxon>Embryophyta</taxon>
        <taxon>Tracheophyta</taxon>
        <taxon>Spermatophyta</taxon>
        <taxon>Magnoliopsida</taxon>
        <taxon>eudicotyledons</taxon>
        <taxon>Gunneridae</taxon>
        <taxon>Pentapetalae</taxon>
        <taxon>asterids</taxon>
        <taxon>campanulids</taxon>
        <taxon>Apiales</taxon>
        <taxon>Apiaceae</taxon>
        <taxon>Apioideae</taxon>
        <taxon>apioid superclade</taxon>
        <taxon>Tordylieae</taxon>
        <taxon>Tordyliinae</taxon>
        <taxon>Heracleum</taxon>
    </lineage>
</organism>
<dbReference type="AlphaFoldDB" id="A0AAD8HGL6"/>
<keyword evidence="3 6" id="KW-0328">Glycosyltransferase</keyword>
<keyword evidence="4 6" id="KW-0808">Transferase</keyword>
<accession>A0AAD8HGL6</accession>
<evidence type="ECO:0000256" key="4">
    <source>
        <dbReference type="ARBA" id="ARBA00022679"/>
    </source>
</evidence>
<dbReference type="Pfam" id="PF00201">
    <property type="entry name" value="UDPGT"/>
    <property type="match status" value="1"/>
</dbReference>
<comment type="pathway">
    <text evidence="1">Secondary metabolite biosynthesis; terpenoid biosynthesis.</text>
</comment>
<dbReference type="EC" id="2.4.1.-" evidence="7"/>
<keyword evidence="5" id="KW-0414">Isoprene biosynthesis</keyword>
<sequence length="460" mass="50406">MTTLSPEPHVAVLSFPFASHPSLLFAFVKRLAKAAPRVKFTVFSSAKYNNSLFSNSSGTPSNIIPHDIHDGIAENYVFVGKPMEDVNLFLAVAADEFRRGVEKVTMTSDRKITCILCDAFLWFSCDLAQEIGVPWVPYWTAGACSLTAHIYTDLIRQTLGVEGIGGRMNEKLNFIPGFSDLTLGDLPAGVIFGMLEWPFFVMLYKMAQTLPRADALVLCSFEELDPDLINNLKSKFKKIFSICPISLPSPPQSSVSDEYGCLPWLENHHPDSVAYIAFGTAAMLPPNEINALAEALEASATPFLWSMKDDLKKHLPSGFLDRTSELGKIVAWAPQVQILSHAATGVFITHSGWGSVMESIAAGVPLICRPFMGDQTINTWMIENVYKIGVRVDGGVLTKNGAIDAIAQVLFQEKGKMFRKQSTAYKELAIKAVGADGSSTENLKGLIEMLTTQLPNQECI</sequence>
<evidence type="ECO:0000256" key="1">
    <source>
        <dbReference type="ARBA" id="ARBA00004721"/>
    </source>
</evidence>
<evidence type="ECO:0000313" key="8">
    <source>
        <dbReference type="EMBL" id="KAK1366834.1"/>
    </source>
</evidence>
<proteinExistence type="inferred from homology"/>
<comment type="caution">
    <text evidence="8">The sequence shown here is derived from an EMBL/GenBank/DDBJ whole genome shotgun (WGS) entry which is preliminary data.</text>
</comment>
<dbReference type="PANTHER" id="PTHR11926">
    <property type="entry name" value="GLUCOSYL/GLUCURONOSYL TRANSFERASES"/>
    <property type="match status" value="1"/>
</dbReference>
<keyword evidence="9" id="KW-1185">Reference proteome</keyword>
<evidence type="ECO:0000256" key="2">
    <source>
        <dbReference type="ARBA" id="ARBA00009995"/>
    </source>
</evidence>
<evidence type="ECO:0000256" key="7">
    <source>
        <dbReference type="RuleBase" id="RU362057"/>
    </source>
</evidence>
<evidence type="ECO:0000256" key="5">
    <source>
        <dbReference type="ARBA" id="ARBA00023229"/>
    </source>
</evidence>
<dbReference type="GO" id="GO:0008299">
    <property type="term" value="P:isoprenoid biosynthetic process"/>
    <property type="evidence" value="ECO:0007669"/>
    <property type="project" value="UniProtKB-KW"/>
</dbReference>
<dbReference type="Gene3D" id="3.40.50.2000">
    <property type="entry name" value="Glycogen Phosphorylase B"/>
    <property type="match status" value="2"/>
</dbReference>
<dbReference type="PANTHER" id="PTHR11926:SF1560">
    <property type="entry name" value="UDP-GLYCOSYLTRANSFERASE 74E1-RELATED"/>
    <property type="match status" value="1"/>
</dbReference>
<evidence type="ECO:0000256" key="6">
    <source>
        <dbReference type="RuleBase" id="RU003718"/>
    </source>
</evidence>
<dbReference type="InterPro" id="IPR035595">
    <property type="entry name" value="UDP_glycos_trans_CS"/>
</dbReference>
<protein>
    <recommendedName>
        <fullName evidence="7">Glycosyltransferase</fullName>
        <ecNumber evidence="7">2.4.1.-</ecNumber>
    </recommendedName>
</protein>
<reference evidence="8" key="2">
    <citation type="submission" date="2023-05" db="EMBL/GenBank/DDBJ databases">
        <authorList>
            <person name="Schelkunov M.I."/>
        </authorList>
    </citation>
    <scope>NUCLEOTIDE SEQUENCE</scope>
    <source>
        <strain evidence="8">Hsosn_3</strain>
        <tissue evidence="8">Leaf</tissue>
    </source>
</reference>
<reference evidence="8" key="1">
    <citation type="submission" date="2023-02" db="EMBL/GenBank/DDBJ databases">
        <title>Genome of toxic invasive species Heracleum sosnowskyi carries increased number of genes despite the absence of recent whole-genome duplications.</title>
        <authorList>
            <person name="Schelkunov M."/>
            <person name="Shtratnikova V."/>
            <person name="Makarenko M."/>
            <person name="Klepikova A."/>
            <person name="Omelchenko D."/>
            <person name="Novikova G."/>
            <person name="Obukhova E."/>
            <person name="Bogdanov V."/>
            <person name="Penin A."/>
            <person name="Logacheva M."/>
        </authorList>
    </citation>
    <scope>NUCLEOTIDE SEQUENCE</scope>
    <source>
        <strain evidence="8">Hsosn_3</strain>
        <tissue evidence="8">Leaf</tissue>
    </source>
</reference>
<gene>
    <name evidence="8" type="ORF">POM88_042395</name>
</gene>
<dbReference type="InterPro" id="IPR002213">
    <property type="entry name" value="UDP_glucos_trans"/>
</dbReference>
<dbReference type="SUPFAM" id="SSF53756">
    <property type="entry name" value="UDP-Glycosyltransferase/glycogen phosphorylase"/>
    <property type="match status" value="1"/>
</dbReference>
<dbReference type="GO" id="GO:0080044">
    <property type="term" value="F:quercetin 7-O-glucosyltransferase activity"/>
    <property type="evidence" value="ECO:0007669"/>
    <property type="project" value="TreeGrafter"/>
</dbReference>
<dbReference type="EMBL" id="JAUIZM010000009">
    <property type="protein sequence ID" value="KAK1366834.1"/>
    <property type="molecule type" value="Genomic_DNA"/>
</dbReference>
<evidence type="ECO:0000256" key="3">
    <source>
        <dbReference type="ARBA" id="ARBA00022676"/>
    </source>
</evidence>
<evidence type="ECO:0000313" key="9">
    <source>
        <dbReference type="Proteomes" id="UP001237642"/>
    </source>
</evidence>
<name>A0AAD8HGL6_9APIA</name>